<feature type="domain" description="4Fe-4S ferredoxin-type" evidence="5">
    <location>
        <begin position="1"/>
        <end position="29"/>
    </location>
</feature>
<keyword evidence="7" id="KW-1185">Reference proteome</keyword>
<evidence type="ECO:0000256" key="4">
    <source>
        <dbReference type="ARBA" id="ARBA00023014"/>
    </source>
</evidence>
<dbReference type="SUPFAM" id="SSF54862">
    <property type="entry name" value="4Fe-4S ferredoxins"/>
    <property type="match status" value="1"/>
</dbReference>
<dbReference type="InterPro" id="IPR017900">
    <property type="entry name" value="4Fe4S_Fe_S_CS"/>
</dbReference>
<keyword evidence="1" id="KW-0004">4Fe-4S</keyword>
<dbReference type="RefSeq" id="WP_317294969.1">
    <property type="nucleotide sequence ID" value="NZ_JABFFQ010000001.1"/>
</dbReference>
<dbReference type="PANTHER" id="PTHR43687:SF1">
    <property type="entry name" value="FERREDOXIN III"/>
    <property type="match status" value="1"/>
</dbReference>
<proteinExistence type="predicted"/>
<dbReference type="EMBL" id="JABFFQ010000001">
    <property type="protein sequence ID" value="MDV4341742.1"/>
    <property type="molecule type" value="Genomic_DNA"/>
</dbReference>
<dbReference type="Gene3D" id="3.30.70.20">
    <property type="match status" value="1"/>
</dbReference>
<sequence>MVAVVDPEACTGCETCVDACPAAAIAMEDGRAKVDPELCVDCGTCVDECPAGAISLE</sequence>
<comment type="caution">
    <text evidence="6">The sequence shown here is derived from an EMBL/GenBank/DDBJ whole genome shotgun (WGS) entry which is preliminary data.</text>
</comment>
<evidence type="ECO:0000256" key="3">
    <source>
        <dbReference type="ARBA" id="ARBA00023004"/>
    </source>
</evidence>
<dbReference type="Proteomes" id="UP001273768">
    <property type="component" value="Unassembled WGS sequence"/>
</dbReference>
<dbReference type="Pfam" id="PF13237">
    <property type="entry name" value="Fer4_10"/>
    <property type="match status" value="1"/>
</dbReference>
<organism evidence="6 7">
    <name type="scientific">Methanoculleus nereidis</name>
    <dbReference type="NCBI Taxonomy" id="2735141"/>
    <lineage>
        <taxon>Archaea</taxon>
        <taxon>Methanobacteriati</taxon>
        <taxon>Methanobacteriota</taxon>
        <taxon>Stenosarchaea group</taxon>
        <taxon>Methanomicrobia</taxon>
        <taxon>Methanomicrobiales</taxon>
        <taxon>Methanomicrobiaceae</taxon>
        <taxon>Methanoculleus</taxon>
    </lineage>
</organism>
<evidence type="ECO:0000313" key="6">
    <source>
        <dbReference type="EMBL" id="MDV4341742.1"/>
    </source>
</evidence>
<dbReference type="PROSITE" id="PS51379">
    <property type="entry name" value="4FE4S_FER_2"/>
    <property type="match status" value="2"/>
</dbReference>
<dbReference type="PANTHER" id="PTHR43687">
    <property type="entry name" value="ADENYLYLSULFATE REDUCTASE, BETA SUBUNIT"/>
    <property type="match status" value="1"/>
</dbReference>
<dbReference type="InterPro" id="IPR017896">
    <property type="entry name" value="4Fe4S_Fe-S-bd"/>
</dbReference>
<protein>
    <submittedName>
        <fullName evidence="6">4Fe-4S binding protein</fullName>
    </submittedName>
</protein>
<reference evidence="6 7" key="1">
    <citation type="submission" date="2020-05" db="EMBL/GenBank/DDBJ databases">
        <title>Isolation and characterization of methanoarchaea from a cold seep at offshore SW Taiwan.</title>
        <authorList>
            <person name="Chen Y.-W."/>
            <person name="Chen S.-C."/>
            <person name="Lai M.-C."/>
        </authorList>
    </citation>
    <scope>NUCLEOTIDE SEQUENCE [LARGE SCALE GENOMIC DNA]</scope>
    <source>
        <strain evidence="6 7">YWC-01</strain>
    </source>
</reference>
<evidence type="ECO:0000256" key="1">
    <source>
        <dbReference type="ARBA" id="ARBA00022485"/>
    </source>
</evidence>
<dbReference type="PROSITE" id="PS00198">
    <property type="entry name" value="4FE4S_FER_1"/>
    <property type="match status" value="1"/>
</dbReference>
<evidence type="ECO:0000256" key="2">
    <source>
        <dbReference type="ARBA" id="ARBA00022723"/>
    </source>
</evidence>
<keyword evidence="4" id="KW-0411">Iron-sulfur</keyword>
<name>A0ABU3YYV3_9EURY</name>
<gene>
    <name evidence="6" type="ORF">HL657_00835</name>
</gene>
<keyword evidence="3" id="KW-0408">Iron</keyword>
<keyword evidence="2" id="KW-0479">Metal-binding</keyword>
<dbReference type="InterPro" id="IPR050572">
    <property type="entry name" value="Fe-S_Ferredoxin"/>
</dbReference>
<feature type="domain" description="4Fe-4S ferredoxin-type" evidence="5">
    <location>
        <begin position="30"/>
        <end position="57"/>
    </location>
</feature>
<evidence type="ECO:0000313" key="7">
    <source>
        <dbReference type="Proteomes" id="UP001273768"/>
    </source>
</evidence>
<evidence type="ECO:0000259" key="5">
    <source>
        <dbReference type="PROSITE" id="PS51379"/>
    </source>
</evidence>
<accession>A0ABU3YYV3</accession>